<evidence type="ECO:0000313" key="2">
    <source>
        <dbReference type="EMBL" id="RKD23043.1"/>
    </source>
</evidence>
<evidence type="ECO:0008006" key="4">
    <source>
        <dbReference type="Google" id="ProtNLM"/>
    </source>
</evidence>
<protein>
    <recommendedName>
        <fullName evidence="4">Sporulation protein</fullName>
    </recommendedName>
</protein>
<comment type="caution">
    <text evidence="2">The sequence shown here is derived from an EMBL/GenBank/DDBJ whole genome shotgun (WGS) entry which is preliminary data.</text>
</comment>
<gene>
    <name evidence="2" type="ORF">BEP19_12520</name>
</gene>
<dbReference type="EMBL" id="MCHY01000009">
    <property type="protein sequence ID" value="RKD23043.1"/>
    <property type="molecule type" value="Genomic_DNA"/>
</dbReference>
<dbReference type="OrthoDB" id="2974203at2"/>
<proteinExistence type="predicted"/>
<evidence type="ECO:0000256" key="1">
    <source>
        <dbReference type="SAM" id="SignalP"/>
    </source>
</evidence>
<accession>A0A419SGZ0</accession>
<evidence type="ECO:0000313" key="3">
    <source>
        <dbReference type="Proteomes" id="UP000284219"/>
    </source>
</evidence>
<feature type="chain" id="PRO_5038775902" description="Sporulation protein" evidence="1">
    <location>
        <begin position="20"/>
        <end position="153"/>
    </location>
</feature>
<keyword evidence="1" id="KW-0732">Signal</keyword>
<dbReference type="Proteomes" id="UP000284219">
    <property type="component" value="Unassembled WGS sequence"/>
</dbReference>
<feature type="signal peptide" evidence="1">
    <location>
        <begin position="1"/>
        <end position="19"/>
    </location>
</feature>
<sequence>MQKKSFAAPLLCLALSVMTACSSGLGYDDRPHQQRVNSYGARDYTHQTGAYDHGPGYNNDFQPADMNPTLITGTNDLYNVSGDAQIMADLASTVPGVKAARAQIIGGTAHVKVRIAKGADALHVRQTVLERVEKKMPRYQINVKRMFGVGVGG</sequence>
<keyword evidence="3" id="KW-1185">Reference proteome</keyword>
<name>A0A419SGZ0_9BACL</name>
<dbReference type="AlphaFoldDB" id="A0A419SGZ0"/>
<dbReference type="RefSeq" id="WP_120190533.1">
    <property type="nucleotide sequence ID" value="NZ_MCHY01000009.1"/>
</dbReference>
<organism evidence="2 3">
    <name type="scientific">Ammoniphilus oxalaticus</name>
    <dbReference type="NCBI Taxonomy" id="66863"/>
    <lineage>
        <taxon>Bacteria</taxon>
        <taxon>Bacillati</taxon>
        <taxon>Bacillota</taxon>
        <taxon>Bacilli</taxon>
        <taxon>Bacillales</taxon>
        <taxon>Paenibacillaceae</taxon>
        <taxon>Aneurinibacillus group</taxon>
        <taxon>Ammoniphilus</taxon>
    </lineage>
</organism>
<reference evidence="2 3" key="1">
    <citation type="submission" date="2016-08" db="EMBL/GenBank/DDBJ databases">
        <title>Novel Firmicute Genomes.</title>
        <authorList>
            <person name="Poppleton D.I."/>
            <person name="Gribaldo S."/>
        </authorList>
    </citation>
    <scope>NUCLEOTIDE SEQUENCE [LARGE SCALE GENOMIC DNA]</scope>
    <source>
        <strain evidence="2 3">RAOx-1</strain>
    </source>
</reference>
<dbReference type="PROSITE" id="PS51257">
    <property type="entry name" value="PROKAR_LIPOPROTEIN"/>
    <property type="match status" value="1"/>
</dbReference>